<gene>
    <name evidence="1" type="ORF">OLW01_02275</name>
</gene>
<dbReference type="RefSeq" id="WP_268075010.1">
    <property type="nucleotide sequence ID" value="NZ_CP109965.1"/>
</dbReference>
<sequence length="138" mass="16226">MDQLWYLYTRTIFLMEQRLNAQASFAIITAYNPLGSICTKNTNQRLDNRLQADIELLKAPYRKLWGCSPEFDHFEHSWAVMTDKGTAINLAKKYQQNAIYWVERGYLFLVPCILTQFKVLNLGEFEKRCQYQLAKCGQ</sequence>
<name>A0ABY7AQY4_9ALTE</name>
<keyword evidence="2" id="KW-1185">Reference proteome</keyword>
<dbReference type="Pfam" id="PF11697">
    <property type="entry name" value="DUF3293"/>
    <property type="match status" value="1"/>
</dbReference>
<evidence type="ECO:0000313" key="2">
    <source>
        <dbReference type="Proteomes" id="UP001163726"/>
    </source>
</evidence>
<dbReference type="Proteomes" id="UP001163726">
    <property type="component" value="Chromosome"/>
</dbReference>
<dbReference type="EMBL" id="CP109965">
    <property type="protein sequence ID" value="WAJ70661.1"/>
    <property type="molecule type" value="Genomic_DNA"/>
</dbReference>
<proteinExistence type="predicted"/>
<dbReference type="InterPro" id="IPR021710">
    <property type="entry name" value="DUF3293"/>
</dbReference>
<reference evidence="1" key="1">
    <citation type="submission" date="2022-10" db="EMBL/GenBank/DDBJ databases">
        <title>Catenovulum adriacola sp. nov. isolated in the Harbour of Susak.</title>
        <authorList>
            <person name="Schoch T."/>
            <person name="Reich S.J."/>
            <person name="Stoeferle S."/>
            <person name="Flaiz M."/>
            <person name="Kazda M."/>
            <person name="Riedel C.U."/>
            <person name="Duerre P."/>
        </authorList>
    </citation>
    <scope>NUCLEOTIDE SEQUENCE</scope>
    <source>
        <strain evidence="1">TS8</strain>
    </source>
</reference>
<protein>
    <submittedName>
        <fullName evidence="1">DUF3293 domain-containing protein</fullName>
    </submittedName>
</protein>
<organism evidence="1 2">
    <name type="scientific">Catenovulum adriaticum</name>
    <dbReference type="NCBI Taxonomy" id="2984846"/>
    <lineage>
        <taxon>Bacteria</taxon>
        <taxon>Pseudomonadati</taxon>
        <taxon>Pseudomonadota</taxon>
        <taxon>Gammaproteobacteria</taxon>
        <taxon>Alteromonadales</taxon>
        <taxon>Alteromonadaceae</taxon>
        <taxon>Catenovulum</taxon>
    </lineage>
</organism>
<accession>A0ABY7AQY4</accession>
<evidence type="ECO:0000313" key="1">
    <source>
        <dbReference type="EMBL" id="WAJ70661.1"/>
    </source>
</evidence>